<gene>
    <name evidence="1" type="ORF">HK107_12150</name>
</gene>
<dbReference type="Proteomes" id="UP000536835">
    <property type="component" value="Unassembled WGS sequence"/>
</dbReference>
<accession>A0A7Y3RN42</accession>
<organism evidence="1 2">
    <name type="scientific">Parvularcula mediterranea</name>
    <dbReference type="NCBI Taxonomy" id="2732508"/>
    <lineage>
        <taxon>Bacteria</taxon>
        <taxon>Pseudomonadati</taxon>
        <taxon>Pseudomonadota</taxon>
        <taxon>Alphaproteobacteria</taxon>
        <taxon>Parvularculales</taxon>
        <taxon>Parvularculaceae</taxon>
        <taxon>Parvularcula</taxon>
    </lineage>
</organism>
<dbReference type="Pfam" id="PF05284">
    <property type="entry name" value="DUF736"/>
    <property type="match status" value="1"/>
</dbReference>
<evidence type="ECO:0000313" key="1">
    <source>
        <dbReference type="EMBL" id="NNU17074.1"/>
    </source>
</evidence>
<evidence type="ECO:0000313" key="2">
    <source>
        <dbReference type="Proteomes" id="UP000536835"/>
    </source>
</evidence>
<dbReference type="AlphaFoldDB" id="A0A7Y3RN42"/>
<reference evidence="1 2" key="1">
    <citation type="submission" date="2020-05" db="EMBL/GenBank/DDBJ databases">
        <title>Parvularcula mediterraneae sp. nov., isolated from polypropylene straw from shallow seawater of the seashore of Laganas in Zakynthos island, Greece.</title>
        <authorList>
            <person name="Szabo I."/>
            <person name="Al-Omari J."/>
            <person name="Rado J."/>
            <person name="Szerdahelyi G.S."/>
        </authorList>
    </citation>
    <scope>NUCLEOTIDE SEQUENCE [LARGE SCALE GENOMIC DNA]</scope>
    <source>
        <strain evidence="1 2">ZS-1/3</strain>
    </source>
</reference>
<sequence>MAAIGYVTHNQERGTYKGTLKTLTIACGIELVPNREKESDKQPDFRIFSDERTEIGAGWNRKGKNSGRDYVSLTFAAPELGPRKLYANLGPAAGQDDPSVFAIIWNPEG</sequence>
<dbReference type="EMBL" id="JABFCX010000003">
    <property type="protein sequence ID" value="NNU17074.1"/>
    <property type="molecule type" value="Genomic_DNA"/>
</dbReference>
<name>A0A7Y3RN42_9PROT</name>
<proteinExistence type="predicted"/>
<dbReference type="InterPro" id="IPR007948">
    <property type="entry name" value="DUF736"/>
</dbReference>
<protein>
    <submittedName>
        <fullName evidence="1">DUF736 domain-containing protein</fullName>
    </submittedName>
</protein>
<dbReference type="RefSeq" id="WP_173200142.1">
    <property type="nucleotide sequence ID" value="NZ_JABFCX010000003.1"/>
</dbReference>
<comment type="caution">
    <text evidence="1">The sequence shown here is derived from an EMBL/GenBank/DDBJ whole genome shotgun (WGS) entry which is preliminary data.</text>
</comment>
<keyword evidence="2" id="KW-1185">Reference proteome</keyword>